<keyword evidence="2" id="KW-1185">Reference proteome</keyword>
<dbReference type="Proteomes" id="UP000593892">
    <property type="component" value="Chromosome"/>
</dbReference>
<dbReference type="RefSeq" id="WP_194449144.1">
    <property type="nucleotide sequence ID" value="NZ_CP063849.1"/>
</dbReference>
<accession>A0A7S7SKW3</accession>
<gene>
    <name evidence="1" type="ORF">IRI77_32765</name>
</gene>
<evidence type="ECO:0000313" key="2">
    <source>
        <dbReference type="Proteomes" id="UP000593892"/>
    </source>
</evidence>
<reference evidence="1 2" key="1">
    <citation type="submission" date="2020-10" db="EMBL/GenBank/DDBJ databases">
        <title>Complete genome sequence of Paludibaculum fermentans P105T, a facultatively anaerobic acidobacterium capable of dissimilatory Fe(III) reduction.</title>
        <authorList>
            <person name="Dedysh S.N."/>
            <person name="Beletsky A.V."/>
            <person name="Kulichevskaya I.S."/>
            <person name="Mardanov A.V."/>
            <person name="Ravin N.V."/>
        </authorList>
    </citation>
    <scope>NUCLEOTIDE SEQUENCE [LARGE SCALE GENOMIC DNA]</scope>
    <source>
        <strain evidence="1 2">P105</strain>
    </source>
</reference>
<name>A0A7S7SKW3_PALFE</name>
<organism evidence="1 2">
    <name type="scientific">Paludibaculum fermentans</name>
    <dbReference type="NCBI Taxonomy" id="1473598"/>
    <lineage>
        <taxon>Bacteria</taxon>
        <taxon>Pseudomonadati</taxon>
        <taxon>Acidobacteriota</taxon>
        <taxon>Terriglobia</taxon>
        <taxon>Bryobacterales</taxon>
        <taxon>Bryobacteraceae</taxon>
        <taxon>Paludibaculum</taxon>
    </lineage>
</organism>
<proteinExistence type="predicted"/>
<evidence type="ECO:0000313" key="1">
    <source>
        <dbReference type="EMBL" id="QOY87475.1"/>
    </source>
</evidence>
<dbReference type="AlphaFoldDB" id="A0A7S7SKW3"/>
<protein>
    <submittedName>
        <fullName evidence="1">Uncharacterized protein</fullName>
    </submittedName>
</protein>
<dbReference type="EMBL" id="CP063849">
    <property type="protein sequence ID" value="QOY87475.1"/>
    <property type="molecule type" value="Genomic_DNA"/>
</dbReference>
<dbReference type="KEGG" id="pfer:IRI77_32765"/>
<sequence>MALARLAAASPYFGVQVVDDQTGRGVPLVELKLQNDVKYFTDSNGWAALNEPSLMGREVFVEVTSDGYEYPDKLVFGRGLLLRLSPGGRATVKIRRKMLAERLYRVTGEGIYRDTVLLGQKAPIRAPLLNGQVLGQDTATTALYQGKLFWIWGDTIGPDFWNFSVSGATSELPGRGGLDPGTGVDLHYFVEGKGRSKGMLRLPRPGLVWIEGLITVKDPAGRERLLATYTRQDGLKPPDECGVALFDDAKAQFESWVQMPCRKSHYSAHPFRHDGYWYLYPWLRVKEDWAAIQDPAQWEERKVQPPPKATRISCVVWNEYRRRWIMLLEKTGVVSYAEATAPEGPYGPAVEILRHEHYNFYNVVAHPYFDQEGGKVIYLEGTYTDSFSDAKQKTPRYNYNQVMYRLRLDDPRLQEAQR</sequence>